<evidence type="ECO:0000313" key="2">
    <source>
        <dbReference type="Proteomes" id="UP000093779"/>
    </source>
</evidence>
<gene>
    <name evidence="1" type="ORF">A5726_22890</name>
</gene>
<reference evidence="1 2" key="1">
    <citation type="submission" date="2016-06" db="EMBL/GenBank/DDBJ databases">
        <authorList>
            <person name="Kjaerup R.B."/>
            <person name="Dalgaard T.S."/>
            <person name="Juul-Madsen H.R."/>
        </authorList>
    </citation>
    <scope>NUCLEOTIDE SEQUENCE [LARGE SCALE GENOMIC DNA]</scope>
    <source>
        <strain evidence="1 2">ACS1953</strain>
    </source>
</reference>
<proteinExistence type="predicted"/>
<protein>
    <submittedName>
        <fullName evidence="1">Uncharacterized protein</fullName>
    </submittedName>
</protein>
<dbReference type="RefSeq" id="WP_064898508.1">
    <property type="nucleotide sequence ID" value="NZ_LZHX01000083.1"/>
</dbReference>
<dbReference type="AlphaFoldDB" id="A0A1A1X7B2"/>
<organism evidence="1 2">
    <name type="scientific">Mycolicibacterium conceptionense</name>
    <dbReference type="NCBI Taxonomy" id="451644"/>
    <lineage>
        <taxon>Bacteria</taxon>
        <taxon>Bacillati</taxon>
        <taxon>Actinomycetota</taxon>
        <taxon>Actinomycetes</taxon>
        <taxon>Mycobacteriales</taxon>
        <taxon>Mycobacteriaceae</taxon>
        <taxon>Mycolicibacterium</taxon>
    </lineage>
</organism>
<comment type="caution">
    <text evidence="1">The sequence shown here is derived from an EMBL/GenBank/DDBJ whole genome shotgun (WGS) entry which is preliminary data.</text>
</comment>
<dbReference type="Proteomes" id="UP000093779">
    <property type="component" value="Unassembled WGS sequence"/>
</dbReference>
<dbReference type="EMBL" id="LZHX01000083">
    <property type="protein sequence ID" value="OBF15029.1"/>
    <property type="molecule type" value="Genomic_DNA"/>
</dbReference>
<evidence type="ECO:0000313" key="1">
    <source>
        <dbReference type="EMBL" id="OBF15029.1"/>
    </source>
</evidence>
<name>A0A1A1X7B2_9MYCO</name>
<accession>A0A1A1X7B2</accession>
<sequence>MSNANRIAGLALDAWEKGEPWQGYLAGLSYEDLHEVAVLFGSALRRLRGKQPEPRTDGLLTRLDDRWPDGFTETTCSKCGEKVYRSDNYAYDGYLKWHPECEPTEAEHQQRRWQAVERSLEVTRTIREELGWSLDDD</sequence>